<dbReference type="Proteomes" id="UP001627154">
    <property type="component" value="Unassembled WGS sequence"/>
</dbReference>
<comment type="caution">
    <text evidence="2">The sequence shown here is derived from an EMBL/GenBank/DDBJ whole genome shotgun (WGS) entry which is preliminary data.</text>
</comment>
<evidence type="ECO:0000313" key="3">
    <source>
        <dbReference type="Proteomes" id="UP001627154"/>
    </source>
</evidence>
<evidence type="ECO:0000313" key="2">
    <source>
        <dbReference type="EMBL" id="KAL3406870.1"/>
    </source>
</evidence>
<sequence length="73" mass="8331">MLEFIVVIIQLCTVISEMILSCDHAKVTVVCKNTLLMTLLARQSRSNPMRALQLHVPKANNIYLLSLLYFLIQ</sequence>
<protein>
    <recommendedName>
        <fullName evidence="4">Secreted protein</fullName>
    </recommendedName>
</protein>
<proteinExistence type="predicted"/>
<dbReference type="EMBL" id="JBJJXI010000018">
    <property type="protein sequence ID" value="KAL3406870.1"/>
    <property type="molecule type" value="Genomic_DNA"/>
</dbReference>
<evidence type="ECO:0008006" key="4">
    <source>
        <dbReference type="Google" id="ProtNLM"/>
    </source>
</evidence>
<evidence type="ECO:0000256" key="1">
    <source>
        <dbReference type="SAM" id="SignalP"/>
    </source>
</evidence>
<reference evidence="2 3" key="1">
    <citation type="journal article" date="2024" name="bioRxiv">
        <title>A reference genome for Trichogramma kaykai: A tiny desert-dwelling parasitoid wasp with competing sex-ratio distorters.</title>
        <authorList>
            <person name="Culotta J."/>
            <person name="Lindsey A.R."/>
        </authorList>
    </citation>
    <scope>NUCLEOTIDE SEQUENCE [LARGE SCALE GENOMIC DNA]</scope>
    <source>
        <strain evidence="2 3">KSX58</strain>
    </source>
</reference>
<feature type="signal peptide" evidence="1">
    <location>
        <begin position="1"/>
        <end position="16"/>
    </location>
</feature>
<name>A0ABD2XNT9_9HYME</name>
<dbReference type="AlphaFoldDB" id="A0ABD2XNT9"/>
<feature type="chain" id="PRO_5044876554" description="Secreted protein" evidence="1">
    <location>
        <begin position="17"/>
        <end position="73"/>
    </location>
</feature>
<keyword evidence="1" id="KW-0732">Signal</keyword>
<gene>
    <name evidence="2" type="ORF">TKK_000992</name>
</gene>
<organism evidence="2 3">
    <name type="scientific">Trichogramma kaykai</name>
    <dbReference type="NCBI Taxonomy" id="54128"/>
    <lineage>
        <taxon>Eukaryota</taxon>
        <taxon>Metazoa</taxon>
        <taxon>Ecdysozoa</taxon>
        <taxon>Arthropoda</taxon>
        <taxon>Hexapoda</taxon>
        <taxon>Insecta</taxon>
        <taxon>Pterygota</taxon>
        <taxon>Neoptera</taxon>
        <taxon>Endopterygota</taxon>
        <taxon>Hymenoptera</taxon>
        <taxon>Apocrita</taxon>
        <taxon>Proctotrupomorpha</taxon>
        <taxon>Chalcidoidea</taxon>
        <taxon>Trichogrammatidae</taxon>
        <taxon>Trichogramma</taxon>
    </lineage>
</organism>
<keyword evidence="3" id="KW-1185">Reference proteome</keyword>
<accession>A0ABD2XNT9</accession>